<gene>
    <name evidence="2" type="ORF">ACFPM8_16015</name>
</gene>
<evidence type="ECO:0000313" key="3">
    <source>
        <dbReference type="Proteomes" id="UP001596045"/>
    </source>
</evidence>
<feature type="chain" id="PRO_5046950275" evidence="1">
    <location>
        <begin position="23"/>
        <end position="245"/>
    </location>
</feature>
<sequence length="245" mass="26294">MSRPLWWLAGAAWLALAGPTAAQTAWPSVALPKSVSAFGIGEQITANGLPMRVQGFVSQAKPAELLEQFRRSLGQPLVENTLGNKQILGRAEGRYYLTVQIEAAGQGSKGLAAVTDMKALVQGQEKAQDNTARWLNRLPSGSRIISQISSRDGDKLDTQMVIVNGHSETLNGNALKSIMQNDGMELDREAAPDDKALNRIPARLANSKTLLFKGAGKEAVATIARDGNGSTAIVLSIVTQMERYR</sequence>
<reference evidence="3" key="1">
    <citation type="journal article" date="2019" name="Int. J. Syst. Evol. Microbiol.">
        <title>The Global Catalogue of Microorganisms (GCM) 10K type strain sequencing project: providing services to taxonomists for standard genome sequencing and annotation.</title>
        <authorList>
            <consortium name="The Broad Institute Genomics Platform"/>
            <consortium name="The Broad Institute Genome Sequencing Center for Infectious Disease"/>
            <person name="Wu L."/>
            <person name="Ma J."/>
        </authorList>
    </citation>
    <scope>NUCLEOTIDE SEQUENCE [LARGE SCALE GENOMIC DNA]</scope>
    <source>
        <strain evidence="3">JCM 17066</strain>
    </source>
</reference>
<dbReference type="EMBL" id="JBHSMT010000027">
    <property type="protein sequence ID" value="MFC5475467.1"/>
    <property type="molecule type" value="Genomic_DNA"/>
</dbReference>
<accession>A0ABW0MEG7</accession>
<evidence type="ECO:0000256" key="1">
    <source>
        <dbReference type="SAM" id="SignalP"/>
    </source>
</evidence>
<keyword evidence="1" id="KW-0732">Signal</keyword>
<feature type="signal peptide" evidence="1">
    <location>
        <begin position="1"/>
        <end position="22"/>
    </location>
</feature>
<comment type="caution">
    <text evidence="2">The sequence shown here is derived from an EMBL/GenBank/DDBJ whole genome shotgun (WGS) entry which is preliminary data.</text>
</comment>
<organism evidence="2 3">
    <name type="scientific">Paraherbaspirillum soli</name>
    <dbReference type="NCBI Taxonomy" id="631222"/>
    <lineage>
        <taxon>Bacteria</taxon>
        <taxon>Pseudomonadati</taxon>
        <taxon>Pseudomonadota</taxon>
        <taxon>Betaproteobacteria</taxon>
        <taxon>Burkholderiales</taxon>
        <taxon>Oxalobacteraceae</taxon>
        <taxon>Paraherbaspirillum</taxon>
    </lineage>
</organism>
<dbReference type="RefSeq" id="WP_378998788.1">
    <property type="nucleotide sequence ID" value="NZ_JBHSMT010000027.1"/>
</dbReference>
<name>A0ABW0MEG7_9BURK</name>
<proteinExistence type="predicted"/>
<dbReference type="Proteomes" id="UP001596045">
    <property type="component" value="Unassembled WGS sequence"/>
</dbReference>
<protein>
    <submittedName>
        <fullName evidence="2">Uncharacterized protein</fullName>
    </submittedName>
</protein>
<evidence type="ECO:0000313" key="2">
    <source>
        <dbReference type="EMBL" id="MFC5475467.1"/>
    </source>
</evidence>
<keyword evidence="3" id="KW-1185">Reference proteome</keyword>